<name>A0A395NFH4_TRIAR</name>
<dbReference type="STRING" id="490622.A0A395NFH4"/>
<dbReference type="Proteomes" id="UP000266272">
    <property type="component" value="Unassembled WGS sequence"/>
</dbReference>
<dbReference type="AlphaFoldDB" id="A0A395NFH4"/>
<reference evidence="2 3" key="1">
    <citation type="journal article" date="2018" name="PLoS Pathog.">
        <title>Evolution of structural diversity of trichothecenes, a family of toxins produced by plant pathogenic and entomopathogenic fungi.</title>
        <authorList>
            <person name="Proctor R.H."/>
            <person name="McCormick S.P."/>
            <person name="Kim H.S."/>
            <person name="Cardoza R.E."/>
            <person name="Stanley A.M."/>
            <person name="Lindo L."/>
            <person name="Kelly A."/>
            <person name="Brown D.W."/>
            <person name="Lee T."/>
            <person name="Vaughan M.M."/>
            <person name="Alexander N.J."/>
            <person name="Busman M."/>
            <person name="Gutierrez S."/>
        </authorList>
    </citation>
    <scope>NUCLEOTIDE SEQUENCE [LARGE SCALE GENOMIC DNA]</scope>
    <source>
        <strain evidence="2 3">IBT 40837</strain>
    </source>
</reference>
<dbReference type="InterPro" id="IPR048273">
    <property type="entry name" value="Luciferase"/>
</dbReference>
<evidence type="ECO:0000259" key="1">
    <source>
        <dbReference type="Pfam" id="PF17648"/>
    </source>
</evidence>
<gene>
    <name evidence="2" type="ORF">TARUN_7366</name>
</gene>
<dbReference type="InterPro" id="IPR040841">
    <property type="entry name" value="Luciferase_dom"/>
</dbReference>
<dbReference type="Pfam" id="PF17648">
    <property type="entry name" value="Luciferase"/>
    <property type="match status" value="1"/>
</dbReference>
<proteinExistence type="predicted"/>
<evidence type="ECO:0000313" key="3">
    <source>
        <dbReference type="Proteomes" id="UP000266272"/>
    </source>
</evidence>
<dbReference type="EMBL" id="PXOA01000492">
    <property type="protein sequence ID" value="RFU74882.1"/>
    <property type="molecule type" value="Genomic_DNA"/>
</dbReference>
<comment type="caution">
    <text evidence="2">The sequence shown here is derived from an EMBL/GenBank/DDBJ whole genome shotgun (WGS) entry which is preliminary data.</text>
</comment>
<dbReference type="PANTHER" id="PTHR38695">
    <property type="entry name" value="AMINO ACID PERMEASE_ SLC12A DOMAIN-CONTAINING PROTEIN"/>
    <property type="match status" value="1"/>
</dbReference>
<feature type="domain" description="Luciferase" evidence="1">
    <location>
        <begin position="115"/>
        <end position="182"/>
    </location>
</feature>
<dbReference type="OrthoDB" id="5358398at2759"/>
<keyword evidence="3" id="KW-1185">Reference proteome</keyword>
<evidence type="ECO:0000313" key="2">
    <source>
        <dbReference type="EMBL" id="RFU74882.1"/>
    </source>
</evidence>
<dbReference type="PANTHER" id="PTHR38695:SF1">
    <property type="entry name" value="AMINO ACID PERMEASE_ SLC12A DOMAIN-CONTAINING PROTEIN"/>
    <property type="match status" value="1"/>
</dbReference>
<organism evidence="2 3">
    <name type="scientific">Trichoderma arundinaceum</name>
    <dbReference type="NCBI Taxonomy" id="490622"/>
    <lineage>
        <taxon>Eukaryota</taxon>
        <taxon>Fungi</taxon>
        <taxon>Dikarya</taxon>
        <taxon>Ascomycota</taxon>
        <taxon>Pezizomycotina</taxon>
        <taxon>Sordariomycetes</taxon>
        <taxon>Hypocreomycetidae</taxon>
        <taxon>Hypocreales</taxon>
        <taxon>Hypocreaceae</taxon>
        <taxon>Trichoderma</taxon>
    </lineage>
</organism>
<accession>A0A395NFH4</accession>
<sequence length="195" mass="22273">MSLILYQRPDKHSPAWNKASREEQMNAQKSWLSTSLPVRAGPRSRAIHYCAPQREKNAGEYLDPDLKEAYLKAFEDLVETNSDAVEWRTSVLERRGRAMFLKDTYDLPNPLAYARRELAHLHDSDISGHILLSFRDAREVLSKGWGERHRVAGTIAPLGYMIIYQPRNMEELEIFLGILKASISYGKSNGKVTAK</sequence>
<protein>
    <submittedName>
        <fullName evidence="2">Phospholipase carboxylesterase</fullName>
    </submittedName>
</protein>